<name>A0AAD3HJK5_9CHLO</name>
<keyword evidence="8" id="KW-0378">Hydrolase</keyword>
<evidence type="ECO:0000256" key="8">
    <source>
        <dbReference type="ARBA" id="ARBA00022801"/>
    </source>
</evidence>
<dbReference type="PROSITE" id="PS00973">
    <property type="entry name" value="USP_2"/>
    <property type="match status" value="1"/>
</dbReference>
<evidence type="ECO:0000256" key="5">
    <source>
        <dbReference type="ARBA" id="ARBA00022670"/>
    </source>
</evidence>
<accession>A0AAD3HJK5</accession>
<evidence type="ECO:0000313" key="14">
    <source>
        <dbReference type="Proteomes" id="UP001054857"/>
    </source>
</evidence>
<protein>
    <recommendedName>
        <fullName evidence="4">ubiquitinyl hydrolase 1</fullName>
        <ecNumber evidence="4">3.4.19.12</ecNumber>
    </recommendedName>
</protein>
<evidence type="ECO:0000259" key="12">
    <source>
        <dbReference type="PROSITE" id="PS50235"/>
    </source>
</evidence>
<dbReference type="Pfam" id="PF00443">
    <property type="entry name" value="UCH"/>
    <property type="match status" value="1"/>
</dbReference>
<dbReference type="InterPro" id="IPR050164">
    <property type="entry name" value="Peptidase_C19"/>
</dbReference>
<evidence type="ECO:0000256" key="7">
    <source>
        <dbReference type="ARBA" id="ARBA00022786"/>
    </source>
</evidence>
<sequence length="358" mass="40573">MGGNSSKLEKALAEAPEDERYYGLENFGNTCYCNSVLQALYFCKPFRERLLKYGATIPPNTEENLLVCLAELFNQINVSKKKVGVISPKKFVQRLRRDNELFRGHMHQDAHEFLNYLLNQSCELLEQEARQQEGGRGQAVGAAGSGGQQQPITTWVHEIFQGKLVNETRCLHCETVTCREEVFMDLSLEIDQNTSVTSCLRNFSSMEMLDRDDKFFCDHCCCLQEAKKRMLLRSAPPCLILHLKRFKYVEAQGRLRKLMYRVVFPMELKLANTTEDEPGAADTLYGLSAVVVHVGSGPHHGHYVSLIKSGGQWLFFDDESVTLINESQVQSTFGSTSDYGQNDTHHGYILFYERVGAA</sequence>
<dbReference type="GO" id="GO:0004843">
    <property type="term" value="F:cysteine-type deubiquitinase activity"/>
    <property type="evidence" value="ECO:0007669"/>
    <property type="project" value="UniProtKB-EC"/>
</dbReference>
<evidence type="ECO:0000256" key="2">
    <source>
        <dbReference type="ARBA" id="ARBA00004123"/>
    </source>
</evidence>
<dbReference type="GO" id="GO:0006508">
    <property type="term" value="P:proteolysis"/>
    <property type="evidence" value="ECO:0007669"/>
    <property type="project" value="UniProtKB-KW"/>
</dbReference>
<dbReference type="GO" id="GO:0016579">
    <property type="term" value="P:protein deubiquitination"/>
    <property type="evidence" value="ECO:0007669"/>
    <property type="project" value="InterPro"/>
</dbReference>
<evidence type="ECO:0000256" key="4">
    <source>
        <dbReference type="ARBA" id="ARBA00012759"/>
    </source>
</evidence>
<comment type="subcellular location">
    <subcellularLocation>
        <location evidence="2">Nucleus</location>
    </subcellularLocation>
</comment>
<dbReference type="PROSITE" id="PS00972">
    <property type="entry name" value="USP_1"/>
    <property type="match status" value="1"/>
</dbReference>
<dbReference type="PANTHER" id="PTHR24006">
    <property type="entry name" value="UBIQUITIN CARBOXYL-TERMINAL HYDROLASE"/>
    <property type="match status" value="1"/>
</dbReference>
<feature type="domain" description="USP" evidence="12">
    <location>
        <begin position="22"/>
        <end position="355"/>
    </location>
</feature>
<dbReference type="PANTHER" id="PTHR24006:SF733">
    <property type="entry name" value="RE52890P"/>
    <property type="match status" value="1"/>
</dbReference>
<comment type="similarity">
    <text evidence="3">Belongs to the peptidase C19 family.</text>
</comment>
<dbReference type="CDD" id="cd02663">
    <property type="entry name" value="Peptidase_C19G"/>
    <property type="match status" value="1"/>
</dbReference>
<gene>
    <name evidence="13" type="ORF">Agub_g4184</name>
</gene>
<comment type="caution">
    <text evidence="13">The sequence shown here is derived from an EMBL/GenBank/DDBJ whole genome shotgun (WGS) entry which is preliminary data.</text>
</comment>
<evidence type="ECO:0000256" key="11">
    <source>
        <dbReference type="ARBA" id="ARBA00053800"/>
    </source>
</evidence>
<dbReference type="PROSITE" id="PS50235">
    <property type="entry name" value="USP_3"/>
    <property type="match status" value="1"/>
</dbReference>
<dbReference type="EMBL" id="BMAR01000005">
    <property type="protein sequence ID" value="GFR43192.1"/>
    <property type="molecule type" value="Genomic_DNA"/>
</dbReference>
<keyword evidence="5" id="KW-0645">Protease</keyword>
<dbReference type="EC" id="3.4.19.12" evidence="4"/>
<keyword evidence="9" id="KW-0539">Nucleus</keyword>
<evidence type="ECO:0000256" key="10">
    <source>
        <dbReference type="ARBA" id="ARBA00023288"/>
    </source>
</evidence>
<keyword evidence="10" id="KW-0449">Lipoprotein</keyword>
<keyword evidence="6" id="KW-0519">Myristate</keyword>
<dbReference type="InterPro" id="IPR018200">
    <property type="entry name" value="USP_CS"/>
</dbReference>
<dbReference type="InterPro" id="IPR001394">
    <property type="entry name" value="Peptidase_C19_UCH"/>
</dbReference>
<evidence type="ECO:0000313" key="13">
    <source>
        <dbReference type="EMBL" id="GFR43192.1"/>
    </source>
</evidence>
<dbReference type="GO" id="GO:0005829">
    <property type="term" value="C:cytosol"/>
    <property type="evidence" value="ECO:0007669"/>
    <property type="project" value="TreeGrafter"/>
</dbReference>
<evidence type="ECO:0000256" key="9">
    <source>
        <dbReference type="ARBA" id="ARBA00023242"/>
    </source>
</evidence>
<dbReference type="FunFam" id="3.90.70.10:FF:000035">
    <property type="entry name" value="Ubiquitin carboxyl-terminal hydrolase 3"/>
    <property type="match status" value="1"/>
</dbReference>
<keyword evidence="7" id="KW-0833">Ubl conjugation pathway</keyword>
<evidence type="ECO:0000256" key="6">
    <source>
        <dbReference type="ARBA" id="ARBA00022707"/>
    </source>
</evidence>
<dbReference type="Gene3D" id="3.90.70.10">
    <property type="entry name" value="Cysteine proteinases"/>
    <property type="match status" value="1"/>
</dbReference>
<dbReference type="AlphaFoldDB" id="A0AAD3HJK5"/>
<evidence type="ECO:0000256" key="3">
    <source>
        <dbReference type="ARBA" id="ARBA00009085"/>
    </source>
</evidence>
<comment type="function">
    <text evidence="11">Recognizes and hydrolyzes the peptide bond at the C-terminal Gly of ubiquitin. Involved in the processing of poly-ubiquitin precursors as well as that of ubiquitinated proteins. Required for the correct development of pollen.</text>
</comment>
<evidence type="ECO:0000256" key="1">
    <source>
        <dbReference type="ARBA" id="ARBA00000707"/>
    </source>
</evidence>
<comment type="catalytic activity">
    <reaction evidence="1">
        <text>Thiol-dependent hydrolysis of ester, thioester, amide, peptide and isopeptide bonds formed by the C-terminal Gly of ubiquitin (a 76-residue protein attached to proteins as an intracellular targeting signal).</text>
        <dbReference type="EC" id="3.4.19.12"/>
    </reaction>
</comment>
<dbReference type="InterPro" id="IPR038765">
    <property type="entry name" value="Papain-like_cys_pep_sf"/>
</dbReference>
<dbReference type="Proteomes" id="UP001054857">
    <property type="component" value="Unassembled WGS sequence"/>
</dbReference>
<dbReference type="SUPFAM" id="SSF54001">
    <property type="entry name" value="Cysteine proteinases"/>
    <property type="match status" value="1"/>
</dbReference>
<keyword evidence="14" id="KW-1185">Reference proteome</keyword>
<organism evidence="13 14">
    <name type="scientific">Astrephomene gubernaculifera</name>
    <dbReference type="NCBI Taxonomy" id="47775"/>
    <lineage>
        <taxon>Eukaryota</taxon>
        <taxon>Viridiplantae</taxon>
        <taxon>Chlorophyta</taxon>
        <taxon>core chlorophytes</taxon>
        <taxon>Chlorophyceae</taxon>
        <taxon>CS clade</taxon>
        <taxon>Chlamydomonadales</taxon>
        <taxon>Astrephomenaceae</taxon>
        <taxon>Astrephomene</taxon>
    </lineage>
</organism>
<reference evidence="13 14" key="1">
    <citation type="journal article" date="2021" name="Sci. Rep.">
        <title>Genome sequencing of the multicellular alga Astrephomene provides insights into convergent evolution of germ-soma differentiation.</title>
        <authorList>
            <person name="Yamashita S."/>
            <person name="Yamamoto K."/>
            <person name="Matsuzaki R."/>
            <person name="Suzuki S."/>
            <person name="Yamaguchi H."/>
            <person name="Hirooka S."/>
            <person name="Minakuchi Y."/>
            <person name="Miyagishima S."/>
            <person name="Kawachi M."/>
            <person name="Toyoda A."/>
            <person name="Nozaki H."/>
        </authorList>
    </citation>
    <scope>NUCLEOTIDE SEQUENCE [LARGE SCALE GENOMIC DNA]</scope>
    <source>
        <strain evidence="13 14">NIES-4017</strain>
    </source>
</reference>
<dbReference type="GO" id="GO:0005634">
    <property type="term" value="C:nucleus"/>
    <property type="evidence" value="ECO:0007669"/>
    <property type="project" value="UniProtKB-SubCell"/>
</dbReference>
<dbReference type="InterPro" id="IPR028889">
    <property type="entry name" value="USP"/>
</dbReference>
<proteinExistence type="inferred from homology"/>